<feature type="transmembrane region" description="Helical" evidence="5">
    <location>
        <begin position="248"/>
        <end position="269"/>
    </location>
</feature>
<dbReference type="SUPFAM" id="SSF81340">
    <property type="entry name" value="Clc chloride channel"/>
    <property type="match status" value="1"/>
</dbReference>
<dbReference type="InterPro" id="IPR050368">
    <property type="entry name" value="ClC-type_chloride_channel"/>
</dbReference>
<feature type="transmembrane region" description="Helical" evidence="5">
    <location>
        <begin position="351"/>
        <end position="368"/>
    </location>
</feature>
<organism evidence="6 7">
    <name type="scientific">Microbacterium marmarense</name>
    <dbReference type="NCBI Taxonomy" id="3122051"/>
    <lineage>
        <taxon>Bacteria</taxon>
        <taxon>Bacillati</taxon>
        <taxon>Actinomycetota</taxon>
        <taxon>Actinomycetes</taxon>
        <taxon>Micrococcales</taxon>
        <taxon>Microbacteriaceae</taxon>
        <taxon>Microbacterium</taxon>
    </lineage>
</organism>
<dbReference type="NCBIfam" id="NF002971">
    <property type="entry name" value="PRK03655.1"/>
    <property type="match status" value="1"/>
</dbReference>
<dbReference type="RefSeq" id="WP_337338626.1">
    <property type="nucleotide sequence ID" value="NZ_JBBDGL010000003.1"/>
</dbReference>
<feature type="transmembrane region" description="Helical" evidence="5">
    <location>
        <begin position="40"/>
        <end position="61"/>
    </location>
</feature>
<dbReference type="PANTHER" id="PTHR43427:SF9">
    <property type="entry name" value="ION-TRANSPORT PROTEIN YFEO-RELATED"/>
    <property type="match status" value="1"/>
</dbReference>
<dbReference type="Gene3D" id="1.10.3080.10">
    <property type="entry name" value="Clc chloride channel"/>
    <property type="match status" value="1"/>
</dbReference>
<protein>
    <submittedName>
        <fullName evidence="6">Ion channel protein</fullName>
    </submittedName>
</protein>
<dbReference type="PANTHER" id="PTHR43427">
    <property type="entry name" value="CHLORIDE CHANNEL PROTEIN CLC-E"/>
    <property type="match status" value="1"/>
</dbReference>
<dbReference type="Proteomes" id="UP001368654">
    <property type="component" value="Unassembled WGS sequence"/>
</dbReference>
<dbReference type="InterPro" id="IPR014743">
    <property type="entry name" value="Cl-channel_core"/>
</dbReference>
<keyword evidence="2 5" id="KW-0812">Transmembrane</keyword>
<accession>A0ABU8LWZ3</accession>
<feature type="transmembrane region" description="Helical" evidence="5">
    <location>
        <begin position="324"/>
        <end position="344"/>
    </location>
</feature>
<dbReference type="Pfam" id="PF00654">
    <property type="entry name" value="Voltage_CLC"/>
    <property type="match status" value="1"/>
</dbReference>
<evidence type="ECO:0000256" key="5">
    <source>
        <dbReference type="SAM" id="Phobius"/>
    </source>
</evidence>
<feature type="transmembrane region" description="Helical" evidence="5">
    <location>
        <begin position="211"/>
        <end position="228"/>
    </location>
</feature>
<evidence type="ECO:0000313" key="7">
    <source>
        <dbReference type="Proteomes" id="UP001368654"/>
    </source>
</evidence>
<dbReference type="CDD" id="cd00400">
    <property type="entry name" value="Voltage_gated_ClC"/>
    <property type="match status" value="1"/>
</dbReference>
<evidence type="ECO:0000256" key="1">
    <source>
        <dbReference type="ARBA" id="ARBA00004141"/>
    </source>
</evidence>
<feature type="transmembrane region" description="Helical" evidence="5">
    <location>
        <begin position="397"/>
        <end position="424"/>
    </location>
</feature>
<dbReference type="EMBL" id="JBBDGL010000003">
    <property type="protein sequence ID" value="MEJ1156191.1"/>
    <property type="molecule type" value="Genomic_DNA"/>
</dbReference>
<comment type="subcellular location">
    <subcellularLocation>
        <location evidence="1">Membrane</location>
        <topology evidence="1">Multi-pass membrane protein</topology>
    </subcellularLocation>
</comment>
<gene>
    <name evidence="6" type="ORF">WDU96_11345</name>
</gene>
<proteinExistence type="predicted"/>
<comment type="caution">
    <text evidence="6">The sequence shown here is derived from an EMBL/GenBank/DDBJ whole genome shotgun (WGS) entry which is preliminary data.</text>
</comment>
<name>A0ABU8LWZ3_9MICO</name>
<feature type="transmembrane region" description="Helical" evidence="5">
    <location>
        <begin position="114"/>
        <end position="136"/>
    </location>
</feature>
<feature type="transmembrane region" description="Helical" evidence="5">
    <location>
        <begin position="170"/>
        <end position="199"/>
    </location>
</feature>
<evidence type="ECO:0000256" key="3">
    <source>
        <dbReference type="ARBA" id="ARBA00022989"/>
    </source>
</evidence>
<keyword evidence="7" id="KW-1185">Reference proteome</keyword>
<reference evidence="6 7" key="1">
    <citation type="submission" date="2024-02" db="EMBL/GenBank/DDBJ databases">
        <authorList>
            <person name="Saticioglu I.B."/>
        </authorList>
    </citation>
    <scope>NUCLEOTIDE SEQUENCE [LARGE SCALE GENOMIC DNA]</scope>
    <source>
        <strain evidence="6 7">Mu-86</strain>
    </source>
</reference>
<evidence type="ECO:0000256" key="4">
    <source>
        <dbReference type="ARBA" id="ARBA00023136"/>
    </source>
</evidence>
<dbReference type="InterPro" id="IPR001807">
    <property type="entry name" value="ClC"/>
</dbReference>
<evidence type="ECO:0000313" key="6">
    <source>
        <dbReference type="EMBL" id="MEJ1156191.1"/>
    </source>
</evidence>
<dbReference type="PRINTS" id="PR00762">
    <property type="entry name" value="CLCHANNEL"/>
</dbReference>
<evidence type="ECO:0000256" key="2">
    <source>
        <dbReference type="ARBA" id="ARBA00022692"/>
    </source>
</evidence>
<keyword evidence="4 5" id="KW-0472">Membrane</keyword>
<sequence>MTANDPDHAGPTTEFGRSHIQAVPADPSPTRRLLMLSGPALLIGIASALGLIVLDLIAEALENLLWDGLPALIGFDQYAPWWILVVLTLAGFATGLIVRFAPGHAGPDPATESFFPPAVPLITLPGLALAAIITLATGVSLGPEAPIITLNVALAVWVCKKVIPAVPTKLIILMVVTGTFGALFGSPLGAALLATSVAAATASKALLWDRLFLPLVSAASGSLVMMVFSGHTMSLTLPEYTPAVFADLGVALAVAAVAMGAGLCLLLLFPHVHRLFHRWRGPVIPLTVAGVLLGALGALGGEVTLFKGVDQMAQLAAAADDVEAWQVAMIVVIKLAALLIAGAAGFRGGRVFPTVFIGVAVGVLAYAIFPSISLTVALGAGVLGICLVVVRDGWLSLFIAAVVVGDATLLPILCMVVLPCWLAVARLPQMQITEPGAVAHDTDSKQAAQ</sequence>
<feature type="transmembrane region" description="Helical" evidence="5">
    <location>
        <begin position="374"/>
        <end position="390"/>
    </location>
</feature>
<keyword evidence="3 5" id="KW-1133">Transmembrane helix</keyword>
<feature type="transmembrane region" description="Helical" evidence="5">
    <location>
        <begin position="81"/>
        <end position="102"/>
    </location>
</feature>
<feature type="transmembrane region" description="Helical" evidence="5">
    <location>
        <begin position="281"/>
        <end position="304"/>
    </location>
</feature>